<sequence>MASDITGEAGCPDDIKPAAAAPFVVDIRAPQNTSDVTVPMACRSDLTETLESLEDLPNVLDKYWTTISDSRIADLIRQICSLVESPRTQVARTACTTLSVLLQNTKYTKKPDFYEAISILLVKTGSFCRPVRRAANVALDRVACAADLAHTVTAICAHGIDFCRPVRRAANVALDKVACAADLAHTVTAICAHGIERFRALEANVALDRVACAADLAHTPQEPPSPVCSSTTPRGVSGAVGRAGRELLRCRPALAATARRHALQALARLLEDKNQETRKYAERLYGMLRPLANFEAFYLTDVTLETAAAQMKKHDRLLTAQAGHESR</sequence>
<proteinExistence type="predicted"/>
<dbReference type="Proteomes" id="UP000653454">
    <property type="component" value="Unassembled WGS sequence"/>
</dbReference>
<dbReference type="Gene3D" id="1.25.10.10">
    <property type="entry name" value="Leucine-rich Repeat Variant"/>
    <property type="match status" value="1"/>
</dbReference>
<name>A0A8S4GGZ3_PLUXY</name>
<dbReference type="InterPro" id="IPR016024">
    <property type="entry name" value="ARM-type_fold"/>
</dbReference>
<organism evidence="1 2">
    <name type="scientific">Plutella xylostella</name>
    <name type="common">Diamondback moth</name>
    <name type="synonym">Plutella maculipennis</name>
    <dbReference type="NCBI Taxonomy" id="51655"/>
    <lineage>
        <taxon>Eukaryota</taxon>
        <taxon>Metazoa</taxon>
        <taxon>Ecdysozoa</taxon>
        <taxon>Arthropoda</taxon>
        <taxon>Hexapoda</taxon>
        <taxon>Insecta</taxon>
        <taxon>Pterygota</taxon>
        <taxon>Neoptera</taxon>
        <taxon>Endopterygota</taxon>
        <taxon>Lepidoptera</taxon>
        <taxon>Glossata</taxon>
        <taxon>Ditrysia</taxon>
        <taxon>Yponomeutoidea</taxon>
        <taxon>Plutellidae</taxon>
        <taxon>Plutella</taxon>
    </lineage>
</organism>
<evidence type="ECO:0000313" key="2">
    <source>
        <dbReference type="Proteomes" id="UP000653454"/>
    </source>
</evidence>
<dbReference type="InterPro" id="IPR011989">
    <property type="entry name" value="ARM-like"/>
</dbReference>
<dbReference type="AlphaFoldDB" id="A0A8S4GGZ3"/>
<dbReference type="EMBL" id="CAJHNJ030000593">
    <property type="protein sequence ID" value="CAG9138342.1"/>
    <property type="molecule type" value="Genomic_DNA"/>
</dbReference>
<protein>
    <submittedName>
        <fullName evidence="1">(diamondback moth) hypothetical protein</fullName>
    </submittedName>
</protein>
<evidence type="ECO:0000313" key="1">
    <source>
        <dbReference type="EMBL" id="CAG9138342.1"/>
    </source>
</evidence>
<reference evidence="1" key="1">
    <citation type="submission" date="2020-11" db="EMBL/GenBank/DDBJ databases">
        <authorList>
            <person name="Whiteford S."/>
        </authorList>
    </citation>
    <scope>NUCLEOTIDE SEQUENCE</scope>
</reference>
<keyword evidence="2" id="KW-1185">Reference proteome</keyword>
<gene>
    <name evidence="1" type="ORF">PLXY2_LOCUS16594</name>
</gene>
<comment type="caution">
    <text evidence="1">The sequence shown here is derived from an EMBL/GenBank/DDBJ whole genome shotgun (WGS) entry which is preliminary data.</text>
</comment>
<accession>A0A8S4GGZ3</accession>
<dbReference type="SUPFAM" id="SSF48371">
    <property type="entry name" value="ARM repeat"/>
    <property type="match status" value="1"/>
</dbReference>